<dbReference type="InterPro" id="IPR038291">
    <property type="entry name" value="SAP30_C_sf"/>
</dbReference>
<keyword evidence="5" id="KW-0804">Transcription</keyword>
<dbReference type="Gene3D" id="6.10.160.20">
    <property type="match status" value="1"/>
</dbReference>
<dbReference type="Pfam" id="PF13867">
    <property type="entry name" value="SAP30_Sin3_bdg"/>
    <property type="match status" value="1"/>
</dbReference>
<evidence type="ECO:0000256" key="4">
    <source>
        <dbReference type="ARBA" id="ARBA00023015"/>
    </source>
</evidence>
<comment type="subcellular location">
    <subcellularLocation>
        <location evidence="1">Nucleus</location>
    </subcellularLocation>
</comment>
<dbReference type="EMBL" id="KV454475">
    <property type="protein sequence ID" value="ODV63720.1"/>
    <property type="molecule type" value="Genomic_DNA"/>
</dbReference>
<dbReference type="PANTHER" id="PTHR13286">
    <property type="entry name" value="SAP30"/>
    <property type="match status" value="1"/>
</dbReference>
<dbReference type="InterPro" id="IPR025718">
    <property type="entry name" value="SAP30_Sin3-bd"/>
</dbReference>
<evidence type="ECO:0000256" key="3">
    <source>
        <dbReference type="ARBA" id="ARBA00022491"/>
    </source>
</evidence>
<dbReference type="GO" id="GO:0061186">
    <property type="term" value="P:negative regulation of silent mating-type cassette heterochromatin formation"/>
    <property type="evidence" value="ECO:0007669"/>
    <property type="project" value="EnsemblFungi"/>
</dbReference>
<protein>
    <submittedName>
        <fullName evidence="9">Putative histone deacetylase complex subunit</fullName>
    </submittedName>
</protein>
<evidence type="ECO:0000313" key="10">
    <source>
        <dbReference type="Proteomes" id="UP000095038"/>
    </source>
</evidence>
<evidence type="ECO:0000256" key="5">
    <source>
        <dbReference type="ARBA" id="ARBA00023163"/>
    </source>
</evidence>
<dbReference type="STRING" id="1344418.A0A1D2VQ24"/>
<feature type="compositionally biased region" description="Low complexity" evidence="7">
    <location>
        <begin position="17"/>
        <end position="43"/>
    </location>
</feature>
<dbReference type="GO" id="GO:0033698">
    <property type="term" value="C:Rpd3L complex"/>
    <property type="evidence" value="ECO:0007669"/>
    <property type="project" value="EnsemblFungi"/>
</dbReference>
<evidence type="ECO:0000256" key="2">
    <source>
        <dbReference type="ARBA" id="ARBA00006283"/>
    </source>
</evidence>
<dbReference type="GO" id="GO:0003714">
    <property type="term" value="F:transcription corepressor activity"/>
    <property type="evidence" value="ECO:0007669"/>
    <property type="project" value="EnsemblFungi"/>
</dbReference>
<evidence type="ECO:0000256" key="1">
    <source>
        <dbReference type="ARBA" id="ARBA00004123"/>
    </source>
</evidence>
<dbReference type="GO" id="GO:0034605">
    <property type="term" value="P:cellular response to heat"/>
    <property type="evidence" value="ECO:0007669"/>
    <property type="project" value="EnsemblFungi"/>
</dbReference>
<accession>A0A1D2VQ24</accession>
<feature type="region of interest" description="Disordered" evidence="7">
    <location>
        <begin position="1"/>
        <end position="43"/>
    </location>
</feature>
<evidence type="ECO:0000259" key="8">
    <source>
        <dbReference type="Pfam" id="PF13867"/>
    </source>
</evidence>
<reference evidence="10" key="1">
    <citation type="submission" date="2016-05" db="EMBL/GenBank/DDBJ databases">
        <title>Comparative genomics of biotechnologically important yeasts.</title>
        <authorList>
            <consortium name="DOE Joint Genome Institute"/>
            <person name="Riley R."/>
            <person name="Haridas S."/>
            <person name="Wolfe K.H."/>
            <person name="Lopes M.R."/>
            <person name="Hittinger C.T."/>
            <person name="Goker M."/>
            <person name="Salamov A."/>
            <person name="Wisecaver J."/>
            <person name="Long T.M."/>
            <person name="Aerts A.L."/>
            <person name="Barry K."/>
            <person name="Choi C."/>
            <person name="Clum A."/>
            <person name="Coughlan A.Y."/>
            <person name="Deshpande S."/>
            <person name="Douglass A.P."/>
            <person name="Hanson S.J."/>
            <person name="Klenk H.-P."/>
            <person name="Labutti K."/>
            <person name="Lapidus A."/>
            <person name="Lindquist E."/>
            <person name="Lipzen A."/>
            <person name="Meier-Kolthoff J.P."/>
            <person name="Ohm R.A."/>
            <person name="Otillar R.P."/>
            <person name="Pangilinan J."/>
            <person name="Peng Y."/>
            <person name="Rokas A."/>
            <person name="Rosa C.A."/>
            <person name="Scheuner C."/>
            <person name="Sibirny A.A."/>
            <person name="Slot J.C."/>
            <person name="Stielow J.B."/>
            <person name="Sun H."/>
            <person name="Kurtzman C.P."/>
            <person name="Blackwell M."/>
            <person name="Grigoriev I.V."/>
            <person name="Jeffries T.W."/>
        </authorList>
    </citation>
    <scope>NUCLEOTIDE SEQUENCE [LARGE SCALE GENOMIC DNA]</scope>
    <source>
        <strain evidence="10">DSM 1968</strain>
    </source>
</reference>
<keyword evidence="10" id="KW-1185">Reference proteome</keyword>
<evidence type="ECO:0000313" key="9">
    <source>
        <dbReference type="EMBL" id="ODV63720.1"/>
    </source>
</evidence>
<dbReference type="GO" id="GO:0016479">
    <property type="term" value="P:negative regulation of transcription by RNA polymerase I"/>
    <property type="evidence" value="ECO:0007669"/>
    <property type="project" value="EnsemblFungi"/>
</dbReference>
<dbReference type="InterPro" id="IPR024145">
    <property type="entry name" value="His_deAcase_SAP30/SAP30L"/>
</dbReference>
<evidence type="ECO:0000256" key="6">
    <source>
        <dbReference type="ARBA" id="ARBA00023242"/>
    </source>
</evidence>
<keyword evidence="4" id="KW-0805">Transcription regulation</keyword>
<keyword evidence="3" id="KW-0678">Repressor</keyword>
<name>A0A1D2VQ24_9ASCO</name>
<dbReference type="OrthoDB" id="510958at2759"/>
<dbReference type="InParanoid" id="A0A1D2VQ24"/>
<organism evidence="9 10">
    <name type="scientific">Ascoidea rubescens DSM 1968</name>
    <dbReference type="NCBI Taxonomy" id="1344418"/>
    <lineage>
        <taxon>Eukaryota</taxon>
        <taxon>Fungi</taxon>
        <taxon>Dikarya</taxon>
        <taxon>Ascomycota</taxon>
        <taxon>Saccharomycotina</taxon>
        <taxon>Saccharomycetes</taxon>
        <taxon>Ascoideaceae</taxon>
        <taxon>Ascoidea</taxon>
    </lineage>
</organism>
<feature type="domain" description="Histone deacetylase complex subunit SAP30 Sin3 binding" evidence="8">
    <location>
        <begin position="109"/>
        <end position="150"/>
    </location>
</feature>
<dbReference type="GO" id="GO:0061188">
    <property type="term" value="P:negative regulation of rDNA heterochromatin formation"/>
    <property type="evidence" value="ECO:0007669"/>
    <property type="project" value="EnsemblFungi"/>
</dbReference>
<dbReference type="GO" id="GO:2000219">
    <property type="term" value="P:positive regulation of invasive growth in response to glucose limitation"/>
    <property type="evidence" value="ECO:0007669"/>
    <property type="project" value="EnsemblFungi"/>
</dbReference>
<dbReference type="FunCoup" id="A0A1D2VQ24">
    <property type="interactions" value="118"/>
</dbReference>
<dbReference type="GeneID" id="30965958"/>
<keyword evidence="6" id="KW-0539">Nucleus</keyword>
<proteinExistence type="inferred from homology"/>
<sequence>MARNNRETSVISDYEKSPNLNPNSINNNSGSNKTSAKARNAAALQAQKEYLARHINSNGPKDKKTPHALDFESYPIESLRKYRLKYNLDVPTAMSISGFMLGSEIGKKTYTARHQDRISKKELASAVKKDFLSKNTKESEIITNFIYTIKNERKAFKLDFGNASSFSTD</sequence>
<dbReference type="RefSeq" id="XP_020050027.1">
    <property type="nucleotide sequence ID" value="XM_020192322.1"/>
</dbReference>
<gene>
    <name evidence="9" type="ORF">ASCRUDRAFT_73517</name>
</gene>
<dbReference type="AlphaFoldDB" id="A0A1D2VQ24"/>
<evidence type="ECO:0000256" key="7">
    <source>
        <dbReference type="SAM" id="MobiDB-lite"/>
    </source>
</evidence>
<dbReference type="GO" id="GO:0045944">
    <property type="term" value="P:positive regulation of transcription by RNA polymerase II"/>
    <property type="evidence" value="ECO:0007669"/>
    <property type="project" value="EnsemblFungi"/>
</dbReference>
<comment type="similarity">
    <text evidence="2">Belongs to the SAP30 family.</text>
</comment>
<dbReference type="Proteomes" id="UP000095038">
    <property type="component" value="Unassembled WGS sequence"/>
</dbReference>